<dbReference type="GO" id="GO:0016491">
    <property type="term" value="F:oxidoreductase activity"/>
    <property type="evidence" value="ECO:0007669"/>
    <property type="project" value="InterPro"/>
</dbReference>
<feature type="signal peptide" evidence="1">
    <location>
        <begin position="1"/>
        <end position="30"/>
    </location>
</feature>
<name>A0A938B294_UNCTE</name>
<evidence type="ECO:0000313" key="4">
    <source>
        <dbReference type="Proteomes" id="UP000712673"/>
    </source>
</evidence>
<gene>
    <name evidence="3" type="ORF">FJZ47_02170</name>
</gene>
<dbReference type="Gene3D" id="3.40.30.10">
    <property type="entry name" value="Glutaredoxin"/>
    <property type="match status" value="1"/>
</dbReference>
<dbReference type="InterPro" id="IPR036249">
    <property type="entry name" value="Thioredoxin-like_sf"/>
</dbReference>
<dbReference type="Pfam" id="PF00578">
    <property type="entry name" value="AhpC-TSA"/>
    <property type="match status" value="1"/>
</dbReference>
<organism evidence="3 4">
    <name type="scientific">Tectimicrobiota bacterium</name>
    <dbReference type="NCBI Taxonomy" id="2528274"/>
    <lineage>
        <taxon>Bacteria</taxon>
        <taxon>Pseudomonadati</taxon>
        <taxon>Nitrospinota/Tectimicrobiota group</taxon>
        <taxon>Candidatus Tectimicrobiota</taxon>
    </lineage>
</organism>
<dbReference type="AlphaFoldDB" id="A0A938B294"/>
<dbReference type="GO" id="GO:0016209">
    <property type="term" value="F:antioxidant activity"/>
    <property type="evidence" value="ECO:0007669"/>
    <property type="project" value="InterPro"/>
</dbReference>
<dbReference type="Proteomes" id="UP000712673">
    <property type="component" value="Unassembled WGS sequence"/>
</dbReference>
<feature type="domain" description="Alkyl hydroperoxide reductase subunit C/ Thiol specific antioxidant" evidence="2">
    <location>
        <begin position="33"/>
        <end position="71"/>
    </location>
</feature>
<accession>A0A938B294</accession>
<evidence type="ECO:0000313" key="3">
    <source>
        <dbReference type="EMBL" id="MBM3222598.1"/>
    </source>
</evidence>
<evidence type="ECO:0000259" key="2">
    <source>
        <dbReference type="Pfam" id="PF00578"/>
    </source>
</evidence>
<dbReference type="EMBL" id="VGLS01000034">
    <property type="protein sequence ID" value="MBM3222598.1"/>
    <property type="molecule type" value="Genomic_DNA"/>
</dbReference>
<dbReference type="InterPro" id="IPR000866">
    <property type="entry name" value="AhpC/TSA"/>
</dbReference>
<evidence type="ECO:0000256" key="1">
    <source>
        <dbReference type="SAM" id="SignalP"/>
    </source>
</evidence>
<sequence length="73" mass="7993">MMQRQRWQRVLGVLCLSGWVLCLAASSVQALQVGDKAPDFALPSTTAEEIKLADYVGKKSLVLFFYIGAFAKG</sequence>
<protein>
    <submittedName>
        <fullName evidence="3">Redoxin domain-containing protein</fullName>
    </submittedName>
</protein>
<dbReference type="SUPFAM" id="SSF52833">
    <property type="entry name" value="Thioredoxin-like"/>
    <property type="match status" value="1"/>
</dbReference>
<feature type="chain" id="PRO_5036968170" evidence="1">
    <location>
        <begin position="31"/>
        <end position="73"/>
    </location>
</feature>
<reference evidence="3" key="1">
    <citation type="submission" date="2019-03" db="EMBL/GenBank/DDBJ databases">
        <title>Lake Tanganyika Metagenome-Assembled Genomes (MAGs).</title>
        <authorList>
            <person name="Tran P."/>
        </authorList>
    </citation>
    <scope>NUCLEOTIDE SEQUENCE</scope>
    <source>
        <strain evidence="3">K_DeepCast_65m_m2_066</strain>
    </source>
</reference>
<comment type="caution">
    <text evidence="3">The sequence shown here is derived from an EMBL/GenBank/DDBJ whole genome shotgun (WGS) entry which is preliminary data.</text>
</comment>
<keyword evidence="1" id="KW-0732">Signal</keyword>
<proteinExistence type="predicted"/>